<sequence length="198" mass="21961">MQVIGLTGGIGSGKSTVSKAFAALGIHVVDADQKARDVVQQGKPALSQIADHFGQSILQGDGNLNRAKLRTIIFNAPKEKDWLEHLLHPLIRKDIEQDLLSASSPYAILESPLLFETDQHEMTDKTLLVDVPVDVQVARGCIRDNNSEEQIRKIIASQMPREEKQLKADFILDNNEDISTLSDKVDKLHQQFLKLSAC</sequence>
<keyword evidence="3 5" id="KW-0067">ATP-binding</keyword>
<dbReference type="CDD" id="cd02022">
    <property type="entry name" value="DPCK"/>
    <property type="match status" value="1"/>
</dbReference>
<dbReference type="EMBL" id="BAABBN010000002">
    <property type="protein sequence ID" value="GAA3909588.1"/>
    <property type="molecule type" value="Genomic_DNA"/>
</dbReference>
<evidence type="ECO:0000256" key="5">
    <source>
        <dbReference type="HAMAP-Rule" id="MF_00376"/>
    </source>
</evidence>
<evidence type="ECO:0000256" key="2">
    <source>
        <dbReference type="ARBA" id="ARBA00022741"/>
    </source>
</evidence>
<keyword evidence="2 5" id="KW-0547">Nucleotide-binding</keyword>
<protein>
    <recommendedName>
        <fullName evidence="5 6">Dephospho-CoA kinase</fullName>
        <ecNumber evidence="5 6">2.7.1.24</ecNumber>
    </recommendedName>
    <alternativeName>
        <fullName evidence="5">Dephosphocoenzyme A kinase</fullName>
    </alternativeName>
</protein>
<keyword evidence="5" id="KW-0808">Transferase</keyword>
<dbReference type="HAMAP" id="MF_00376">
    <property type="entry name" value="Dephospho_CoA_kinase"/>
    <property type="match status" value="1"/>
</dbReference>
<dbReference type="Pfam" id="PF01121">
    <property type="entry name" value="CoaE"/>
    <property type="match status" value="1"/>
</dbReference>
<keyword evidence="5 7" id="KW-0418">Kinase</keyword>
<dbReference type="PROSITE" id="PS51219">
    <property type="entry name" value="DPCK"/>
    <property type="match status" value="1"/>
</dbReference>
<comment type="function">
    <text evidence="5">Catalyzes the phosphorylation of the 3'-hydroxyl group of dephosphocoenzyme A to form coenzyme A.</text>
</comment>
<comment type="catalytic activity">
    <reaction evidence="5">
        <text>3'-dephospho-CoA + ATP = ADP + CoA + H(+)</text>
        <dbReference type="Rhea" id="RHEA:18245"/>
        <dbReference type="ChEBI" id="CHEBI:15378"/>
        <dbReference type="ChEBI" id="CHEBI:30616"/>
        <dbReference type="ChEBI" id="CHEBI:57287"/>
        <dbReference type="ChEBI" id="CHEBI:57328"/>
        <dbReference type="ChEBI" id="CHEBI:456216"/>
        <dbReference type="EC" id="2.7.1.24"/>
    </reaction>
</comment>
<dbReference type="SUPFAM" id="SSF52540">
    <property type="entry name" value="P-loop containing nucleoside triphosphate hydrolases"/>
    <property type="match status" value="1"/>
</dbReference>
<gene>
    <name evidence="5 7" type="primary">coaE</name>
    <name evidence="7" type="ORF">GCM10022277_00410</name>
</gene>
<evidence type="ECO:0000256" key="1">
    <source>
        <dbReference type="ARBA" id="ARBA00009018"/>
    </source>
</evidence>
<evidence type="ECO:0000313" key="8">
    <source>
        <dbReference type="Proteomes" id="UP001501565"/>
    </source>
</evidence>
<dbReference type="GO" id="GO:0016301">
    <property type="term" value="F:kinase activity"/>
    <property type="evidence" value="ECO:0007669"/>
    <property type="project" value="UniProtKB-KW"/>
</dbReference>
<evidence type="ECO:0000256" key="3">
    <source>
        <dbReference type="ARBA" id="ARBA00022840"/>
    </source>
</evidence>
<comment type="pathway">
    <text evidence="5">Cofactor biosynthesis; coenzyme A biosynthesis; CoA from (R)-pantothenate: step 5/5.</text>
</comment>
<proteinExistence type="inferred from homology"/>
<comment type="caution">
    <text evidence="7">The sequence shown here is derived from an EMBL/GenBank/DDBJ whole genome shotgun (WGS) entry which is preliminary data.</text>
</comment>
<dbReference type="EC" id="2.7.1.24" evidence="5 6"/>
<keyword evidence="4 5" id="KW-0173">Coenzyme A biosynthesis</keyword>
<comment type="similarity">
    <text evidence="1 5">Belongs to the CoaE family.</text>
</comment>
<dbReference type="Proteomes" id="UP001501565">
    <property type="component" value="Unassembled WGS sequence"/>
</dbReference>
<dbReference type="NCBIfam" id="TIGR00152">
    <property type="entry name" value="dephospho-CoA kinase"/>
    <property type="match status" value="1"/>
</dbReference>
<dbReference type="InterPro" id="IPR027417">
    <property type="entry name" value="P-loop_NTPase"/>
</dbReference>
<dbReference type="InterPro" id="IPR001977">
    <property type="entry name" value="Depp_CoAkinase"/>
</dbReference>
<evidence type="ECO:0000256" key="4">
    <source>
        <dbReference type="ARBA" id="ARBA00022993"/>
    </source>
</evidence>
<reference evidence="8" key="1">
    <citation type="journal article" date="2019" name="Int. J. Syst. Evol. Microbiol.">
        <title>The Global Catalogue of Microorganisms (GCM) 10K type strain sequencing project: providing services to taxonomists for standard genome sequencing and annotation.</title>
        <authorList>
            <consortium name="The Broad Institute Genomics Platform"/>
            <consortium name="The Broad Institute Genome Sequencing Center for Infectious Disease"/>
            <person name="Wu L."/>
            <person name="Ma J."/>
        </authorList>
    </citation>
    <scope>NUCLEOTIDE SEQUENCE [LARGE SCALE GENOMIC DNA]</scope>
    <source>
        <strain evidence="8">JCM 17551</strain>
    </source>
</reference>
<accession>A0ABP7M0G7</accession>
<name>A0ABP7M0G7_9GAMM</name>
<evidence type="ECO:0000313" key="7">
    <source>
        <dbReference type="EMBL" id="GAA3909588.1"/>
    </source>
</evidence>
<dbReference type="Gene3D" id="3.40.50.300">
    <property type="entry name" value="P-loop containing nucleotide triphosphate hydrolases"/>
    <property type="match status" value="1"/>
</dbReference>
<evidence type="ECO:0000256" key="6">
    <source>
        <dbReference type="NCBIfam" id="TIGR00152"/>
    </source>
</evidence>
<feature type="binding site" evidence="5">
    <location>
        <begin position="11"/>
        <end position="16"/>
    </location>
    <ligand>
        <name>ATP</name>
        <dbReference type="ChEBI" id="CHEBI:30616"/>
    </ligand>
</feature>
<dbReference type="PANTHER" id="PTHR10695">
    <property type="entry name" value="DEPHOSPHO-COA KINASE-RELATED"/>
    <property type="match status" value="1"/>
</dbReference>
<keyword evidence="8" id="KW-1185">Reference proteome</keyword>
<keyword evidence="5" id="KW-0963">Cytoplasm</keyword>
<comment type="subcellular location">
    <subcellularLocation>
        <location evidence="5">Cytoplasm</location>
    </subcellularLocation>
</comment>
<dbReference type="RefSeq" id="WP_344794227.1">
    <property type="nucleotide sequence ID" value="NZ_BAABBN010000002.1"/>
</dbReference>
<dbReference type="PANTHER" id="PTHR10695:SF46">
    <property type="entry name" value="BIFUNCTIONAL COENZYME A SYNTHASE-RELATED"/>
    <property type="match status" value="1"/>
</dbReference>
<organism evidence="7 8">
    <name type="scientific">Litoribacillus peritrichatus</name>
    <dbReference type="NCBI Taxonomy" id="718191"/>
    <lineage>
        <taxon>Bacteria</taxon>
        <taxon>Pseudomonadati</taxon>
        <taxon>Pseudomonadota</taxon>
        <taxon>Gammaproteobacteria</taxon>
        <taxon>Oceanospirillales</taxon>
        <taxon>Oceanospirillaceae</taxon>
        <taxon>Litoribacillus</taxon>
    </lineage>
</organism>